<sequence length="243" mass="27412">MNFQYNPLEICLASDTKVFEANLKILAQYPIEHIELCASMSVGGLTPKYEQITHTKSFCPNARLMCMIRPHANSFVYNQDDINLMLKQIRLAKQCGADGVVFGALTKDSLLAEQQIKVLLECAKSLDLKTTFHRAFDAVKHPTDAIEKLVSWQFDHILTAGSLWEEQVDLINNMSTIEQYLRQLSNDCQLIVSGGLAKENLSAILPKLSKYQGRYLLHSYSGVLTDNRIDEEKLNAILTMTRA</sequence>
<protein>
    <recommendedName>
        <fullName evidence="2">Copper homeostasis protein cutC homolog</fullName>
    </recommendedName>
</protein>
<dbReference type="InterPro" id="IPR005627">
    <property type="entry name" value="CutC-like"/>
</dbReference>
<reference evidence="3" key="2">
    <citation type="submission" date="2020-09" db="EMBL/GenBank/DDBJ databases">
        <authorList>
            <person name="Sun Q."/>
            <person name="Kim S."/>
        </authorList>
    </citation>
    <scope>NUCLEOTIDE SEQUENCE</scope>
    <source>
        <strain evidence="3">KCTC 42731</strain>
    </source>
</reference>
<keyword evidence="4" id="KW-1185">Reference proteome</keyword>
<dbReference type="PANTHER" id="PTHR12598">
    <property type="entry name" value="COPPER HOMEOSTASIS PROTEIN CUTC"/>
    <property type="match status" value="1"/>
</dbReference>
<dbReference type="SUPFAM" id="SSF110395">
    <property type="entry name" value="CutC-like"/>
    <property type="match status" value="1"/>
</dbReference>
<organism evidence="3 4">
    <name type="scientific">Thalassotalea marina</name>
    <dbReference type="NCBI Taxonomy" id="1673741"/>
    <lineage>
        <taxon>Bacteria</taxon>
        <taxon>Pseudomonadati</taxon>
        <taxon>Pseudomonadota</taxon>
        <taxon>Gammaproteobacteria</taxon>
        <taxon>Alteromonadales</taxon>
        <taxon>Colwelliaceae</taxon>
        <taxon>Thalassotalea</taxon>
    </lineage>
</organism>
<name>A0A919BFH3_9GAMM</name>
<accession>A0A919BFH3</accession>
<dbReference type="Gene3D" id="3.20.20.380">
    <property type="entry name" value="Copper homeostasis (CutC) domain"/>
    <property type="match status" value="1"/>
</dbReference>
<evidence type="ECO:0000256" key="1">
    <source>
        <dbReference type="ARBA" id="ARBA00007768"/>
    </source>
</evidence>
<dbReference type="InterPro" id="IPR036822">
    <property type="entry name" value="CutC-like_dom_sf"/>
</dbReference>
<dbReference type="Pfam" id="PF03932">
    <property type="entry name" value="CutC"/>
    <property type="match status" value="1"/>
</dbReference>
<proteinExistence type="inferred from homology"/>
<evidence type="ECO:0000313" key="3">
    <source>
        <dbReference type="EMBL" id="GHF85286.1"/>
    </source>
</evidence>
<evidence type="ECO:0000256" key="2">
    <source>
        <dbReference type="ARBA" id="ARBA00019014"/>
    </source>
</evidence>
<dbReference type="EMBL" id="BNCK01000002">
    <property type="protein sequence ID" value="GHF85286.1"/>
    <property type="molecule type" value="Genomic_DNA"/>
</dbReference>
<dbReference type="GO" id="GO:0005507">
    <property type="term" value="F:copper ion binding"/>
    <property type="evidence" value="ECO:0007669"/>
    <property type="project" value="TreeGrafter"/>
</dbReference>
<gene>
    <name evidence="3" type="ORF">GCM10017161_11050</name>
</gene>
<dbReference type="Proteomes" id="UP000623842">
    <property type="component" value="Unassembled WGS sequence"/>
</dbReference>
<dbReference type="AlphaFoldDB" id="A0A919BFH3"/>
<dbReference type="PANTHER" id="PTHR12598:SF0">
    <property type="entry name" value="COPPER HOMEOSTASIS PROTEIN CUTC HOMOLOG"/>
    <property type="match status" value="1"/>
</dbReference>
<comment type="caution">
    <text evidence="3">The sequence shown here is derived from an EMBL/GenBank/DDBJ whole genome shotgun (WGS) entry which is preliminary data.</text>
</comment>
<dbReference type="RefSeq" id="WP_189768101.1">
    <property type="nucleotide sequence ID" value="NZ_BNCK01000002.1"/>
</dbReference>
<comment type="similarity">
    <text evidence="1">Belongs to the CutC family.</text>
</comment>
<evidence type="ECO:0000313" key="4">
    <source>
        <dbReference type="Proteomes" id="UP000623842"/>
    </source>
</evidence>
<reference evidence="3" key="1">
    <citation type="journal article" date="2014" name="Int. J. Syst. Evol. Microbiol.">
        <title>Complete genome sequence of Corynebacterium casei LMG S-19264T (=DSM 44701T), isolated from a smear-ripened cheese.</title>
        <authorList>
            <consortium name="US DOE Joint Genome Institute (JGI-PGF)"/>
            <person name="Walter F."/>
            <person name="Albersmeier A."/>
            <person name="Kalinowski J."/>
            <person name="Ruckert C."/>
        </authorList>
    </citation>
    <scope>NUCLEOTIDE SEQUENCE</scope>
    <source>
        <strain evidence="3">KCTC 42731</strain>
    </source>
</reference>